<dbReference type="NCBIfam" id="TIGR00041">
    <property type="entry name" value="DTMP_kinase"/>
    <property type="match status" value="1"/>
</dbReference>
<evidence type="ECO:0000256" key="4">
    <source>
        <dbReference type="ARBA" id="ARBA00022679"/>
    </source>
</evidence>
<accession>A0A5C1YQS7</accession>
<evidence type="ECO:0000256" key="2">
    <source>
        <dbReference type="ARBA" id="ARBA00012980"/>
    </source>
</evidence>
<keyword evidence="7 12" id="KW-0418">Kinase</keyword>
<keyword evidence="4 12" id="KW-0808">Transferase</keyword>
<keyword evidence="15" id="KW-1185">Reference proteome</keyword>
<evidence type="ECO:0000256" key="12">
    <source>
        <dbReference type="HAMAP-Rule" id="MF_00165"/>
    </source>
</evidence>
<dbReference type="InterPro" id="IPR039430">
    <property type="entry name" value="Thymidylate_kin-like_dom"/>
</dbReference>
<proteinExistence type="inferred from homology"/>
<comment type="similarity">
    <text evidence="1 12">Belongs to the thymidylate kinase family.</text>
</comment>
<dbReference type="GO" id="GO:0006227">
    <property type="term" value="P:dUDP biosynthetic process"/>
    <property type="evidence" value="ECO:0007669"/>
    <property type="project" value="TreeGrafter"/>
</dbReference>
<dbReference type="RefSeq" id="WP_149280032.1">
    <property type="nucleotide sequence ID" value="NZ_CP043506.1"/>
</dbReference>
<dbReference type="PANTHER" id="PTHR10344:SF4">
    <property type="entry name" value="UMP-CMP KINASE 2, MITOCHONDRIAL"/>
    <property type="match status" value="1"/>
</dbReference>
<comment type="function">
    <text evidence="11 12">Phosphorylation of dTMP to form dTDP in both de novo and salvage pathways of dTTP synthesis.</text>
</comment>
<dbReference type="InterPro" id="IPR018094">
    <property type="entry name" value="Thymidylate_kinase"/>
</dbReference>
<evidence type="ECO:0000256" key="10">
    <source>
        <dbReference type="ARBA" id="ARBA00048743"/>
    </source>
</evidence>
<evidence type="ECO:0000256" key="9">
    <source>
        <dbReference type="ARBA" id="ARBA00029962"/>
    </source>
</evidence>
<dbReference type="Gene3D" id="3.40.50.300">
    <property type="entry name" value="P-loop containing nucleotide triphosphate hydrolases"/>
    <property type="match status" value="1"/>
</dbReference>
<gene>
    <name evidence="12 14" type="primary">tmk</name>
    <name evidence="14" type="ORF">FLP30_12130</name>
</gene>
<evidence type="ECO:0000259" key="13">
    <source>
        <dbReference type="Pfam" id="PF02223"/>
    </source>
</evidence>
<dbReference type="Proteomes" id="UP000324536">
    <property type="component" value="Chromosome"/>
</dbReference>
<dbReference type="EMBL" id="CP043506">
    <property type="protein sequence ID" value="QEO18371.1"/>
    <property type="molecule type" value="Genomic_DNA"/>
</dbReference>
<dbReference type="KEGG" id="acek:FLP30_12130"/>
<evidence type="ECO:0000256" key="11">
    <source>
        <dbReference type="ARBA" id="ARBA00057735"/>
    </source>
</evidence>
<dbReference type="GO" id="GO:0004798">
    <property type="term" value="F:dTMP kinase activity"/>
    <property type="evidence" value="ECO:0007669"/>
    <property type="project" value="UniProtKB-UniRule"/>
</dbReference>
<reference evidence="14 15" key="1">
    <citation type="submission" date="2019-09" db="EMBL/GenBank/DDBJ databases">
        <title>Genome sequencing of strain KACC 21233.</title>
        <authorList>
            <person name="Heo J."/>
            <person name="Kim S.-J."/>
            <person name="Kim J.-S."/>
            <person name="Hong S.-B."/>
            <person name="Kwon S.-W."/>
        </authorList>
    </citation>
    <scope>NUCLEOTIDE SEQUENCE [LARGE SCALE GENOMIC DNA]</scope>
    <source>
        <strain evidence="14 15">KACC 21233</strain>
    </source>
</reference>
<keyword evidence="5 12" id="KW-0545">Nucleotide biosynthesis</keyword>
<evidence type="ECO:0000256" key="5">
    <source>
        <dbReference type="ARBA" id="ARBA00022727"/>
    </source>
</evidence>
<organism evidence="14 15">
    <name type="scientific">Acetobacter vaccinii</name>
    <dbReference type="NCBI Taxonomy" id="2592655"/>
    <lineage>
        <taxon>Bacteria</taxon>
        <taxon>Pseudomonadati</taxon>
        <taxon>Pseudomonadota</taxon>
        <taxon>Alphaproteobacteria</taxon>
        <taxon>Acetobacterales</taxon>
        <taxon>Acetobacteraceae</taxon>
        <taxon>Acetobacter</taxon>
    </lineage>
</organism>
<keyword evidence="8 12" id="KW-0067">ATP-binding</keyword>
<dbReference type="HAMAP" id="MF_00165">
    <property type="entry name" value="Thymidylate_kinase"/>
    <property type="match status" value="1"/>
</dbReference>
<evidence type="ECO:0000256" key="3">
    <source>
        <dbReference type="ARBA" id="ARBA00017144"/>
    </source>
</evidence>
<evidence type="ECO:0000256" key="7">
    <source>
        <dbReference type="ARBA" id="ARBA00022777"/>
    </source>
</evidence>
<evidence type="ECO:0000256" key="8">
    <source>
        <dbReference type="ARBA" id="ARBA00022840"/>
    </source>
</evidence>
<dbReference type="FunFam" id="3.40.50.300:FF:000225">
    <property type="entry name" value="Thymidylate kinase"/>
    <property type="match status" value="1"/>
</dbReference>
<dbReference type="GO" id="GO:0005829">
    <property type="term" value="C:cytosol"/>
    <property type="evidence" value="ECO:0007669"/>
    <property type="project" value="TreeGrafter"/>
</dbReference>
<dbReference type="EC" id="2.7.4.9" evidence="2 12"/>
<dbReference type="SUPFAM" id="SSF52540">
    <property type="entry name" value="P-loop containing nucleoside triphosphate hydrolases"/>
    <property type="match status" value="1"/>
</dbReference>
<feature type="binding site" evidence="12">
    <location>
        <begin position="11"/>
        <end position="18"/>
    </location>
    <ligand>
        <name>ATP</name>
        <dbReference type="ChEBI" id="CHEBI:30616"/>
    </ligand>
</feature>
<dbReference type="GO" id="GO:0005524">
    <property type="term" value="F:ATP binding"/>
    <property type="evidence" value="ECO:0007669"/>
    <property type="project" value="UniProtKB-UniRule"/>
</dbReference>
<evidence type="ECO:0000313" key="15">
    <source>
        <dbReference type="Proteomes" id="UP000324536"/>
    </source>
</evidence>
<keyword evidence="6 12" id="KW-0547">Nucleotide-binding</keyword>
<dbReference type="PANTHER" id="PTHR10344">
    <property type="entry name" value="THYMIDYLATE KINASE"/>
    <property type="match status" value="1"/>
</dbReference>
<evidence type="ECO:0000256" key="1">
    <source>
        <dbReference type="ARBA" id="ARBA00009776"/>
    </source>
</evidence>
<comment type="catalytic activity">
    <reaction evidence="10 12">
        <text>dTMP + ATP = dTDP + ADP</text>
        <dbReference type="Rhea" id="RHEA:13517"/>
        <dbReference type="ChEBI" id="CHEBI:30616"/>
        <dbReference type="ChEBI" id="CHEBI:58369"/>
        <dbReference type="ChEBI" id="CHEBI:63528"/>
        <dbReference type="ChEBI" id="CHEBI:456216"/>
        <dbReference type="EC" id="2.7.4.9"/>
    </reaction>
</comment>
<name>A0A5C1YQS7_9PROT</name>
<dbReference type="GO" id="GO:0006235">
    <property type="term" value="P:dTTP biosynthetic process"/>
    <property type="evidence" value="ECO:0007669"/>
    <property type="project" value="UniProtKB-UniRule"/>
</dbReference>
<dbReference type="PROSITE" id="PS01331">
    <property type="entry name" value="THYMIDYLATE_KINASE"/>
    <property type="match status" value="1"/>
</dbReference>
<dbReference type="CDD" id="cd01672">
    <property type="entry name" value="TMPK"/>
    <property type="match status" value="1"/>
</dbReference>
<dbReference type="GO" id="GO:0006233">
    <property type="term" value="P:dTDP biosynthetic process"/>
    <property type="evidence" value="ECO:0007669"/>
    <property type="project" value="InterPro"/>
</dbReference>
<evidence type="ECO:0000313" key="14">
    <source>
        <dbReference type="EMBL" id="QEO18371.1"/>
    </source>
</evidence>
<protein>
    <recommendedName>
        <fullName evidence="3 12">Thymidylate kinase</fullName>
        <ecNumber evidence="2 12">2.7.4.9</ecNumber>
    </recommendedName>
    <alternativeName>
        <fullName evidence="9 12">dTMP kinase</fullName>
    </alternativeName>
</protein>
<evidence type="ECO:0000256" key="6">
    <source>
        <dbReference type="ARBA" id="ARBA00022741"/>
    </source>
</evidence>
<dbReference type="InterPro" id="IPR018095">
    <property type="entry name" value="Thymidylate_kin_CS"/>
</dbReference>
<dbReference type="Pfam" id="PF02223">
    <property type="entry name" value="Thymidylate_kin"/>
    <property type="match status" value="1"/>
</dbReference>
<dbReference type="InterPro" id="IPR027417">
    <property type="entry name" value="P-loop_NTPase"/>
</dbReference>
<dbReference type="AlphaFoldDB" id="A0A5C1YQS7"/>
<feature type="domain" description="Thymidylate kinase-like" evidence="13">
    <location>
        <begin position="9"/>
        <end position="201"/>
    </location>
</feature>
<dbReference type="OrthoDB" id="9774907at2"/>
<sequence length="212" mass="23079">MASGLFITLEGGEGVGKSTQARLLVDALRSHGYDVHATREPGGSPAAEALRNLMLFGEAPLSTRAEILAHFAARFDHVDQVIKPALAAGQIVLCDRFTDSTLAYQGYGRSMGDESILSLIRMLDGNLGLQPDRTFLLETPREIARQRLVARKAPTDRYEQADEAFHARVIAGFQTIAGQNAGRIRRVDTSSLSVEDVNSLIVRDILAIRAHV</sequence>